<comment type="caution">
    <text evidence="3">The sequence shown here is derived from an EMBL/GenBank/DDBJ whole genome shotgun (WGS) entry which is preliminary data.</text>
</comment>
<feature type="compositionally biased region" description="Basic residues" evidence="1">
    <location>
        <begin position="455"/>
        <end position="467"/>
    </location>
</feature>
<accession>A0A4Z1JEY7</accession>
<keyword evidence="2" id="KW-1133">Transmembrane helix</keyword>
<evidence type="ECO:0000313" key="4">
    <source>
        <dbReference type="Proteomes" id="UP000297452"/>
    </source>
</evidence>
<sequence length="588" mass="65835">MDIITKSQLLKLNIGQFPFQMVVHLLNRLFFDESALLKLTMRRASYNLGDVCLVFGKPSGWQRSTYKVFQDAAESLRFARRQIKFVSETEAFFREYLKSGESLGVSFHSSMTSNAQIVQKDNAIVIADCGGYTVDIDAYQIVGLDEDKNSVTQVSPAGILPLSKRTIVGFFKKASIDSIVNELRSFIKRLPTKPTTPCLSLGRNLISHSVNMKFGMNLKWSFGETILTSTSKPVATGAVDMAANPNIVESRLLKSSYSILTKFPWSEKEGPQTICLNVDFRNKIPDHSDLRKKKGYFYMRCSLELHLDGDSLIFLIKTKDKNGNHYLVEIDDLGATISSVILTGDCAQTRQERSSNISNWTIADKTRFASMYGNHVKKSSQNIGINTSPDDASPQACNSVNSVTPTPSLVDPFEKLEYDSVNLNLLLDQHHISSEELEDPFSSTCPRPKSDLYRPARRPRRGIKSKKAPTLETPQVPRPTTLDNIGLPINDRSRSIDELSSSVLPLPSPVVPEDAIDSCATSKDLLHNPSTILMNLLSWRSVLIPLQDVYFILFIFTVVLRAWLYLIFTNTLEVLTRKGKALYTLPID</sequence>
<feature type="region of interest" description="Disordered" evidence="1">
    <location>
        <begin position="438"/>
        <end position="484"/>
    </location>
</feature>
<evidence type="ECO:0000313" key="3">
    <source>
        <dbReference type="EMBL" id="TGO67753.1"/>
    </source>
</evidence>
<evidence type="ECO:0000256" key="2">
    <source>
        <dbReference type="SAM" id="Phobius"/>
    </source>
</evidence>
<name>A0A4Z1JEY7_9HELO</name>
<feature type="transmembrane region" description="Helical" evidence="2">
    <location>
        <begin position="549"/>
        <end position="568"/>
    </location>
</feature>
<reference evidence="3 4" key="1">
    <citation type="submission" date="2017-12" db="EMBL/GenBank/DDBJ databases">
        <title>Comparative genomics of Botrytis spp.</title>
        <authorList>
            <person name="Valero-Jimenez C.A."/>
            <person name="Tapia P."/>
            <person name="Veloso J."/>
            <person name="Silva-Moreno E."/>
            <person name="Staats M."/>
            <person name="Valdes J.H."/>
            <person name="Van Kan J.A.L."/>
        </authorList>
    </citation>
    <scope>NUCLEOTIDE SEQUENCE [LARGE SCALE GENOMIC DNA]</scope>
    <source>
        <strain evidence="3 4">MUCL2120</strain>
    </source>
</reference>
<evidence type="ECO:0000256" key="1">
    <source>
        <dbReference type="SAM" id="MobiDB-lite"/>
    </source>
</evidence>
<proteinExistence type="predicted"/>
<dbReference type="EMBL" id="PQXJ01000036">
    <property type="protein sequence ID" value="TGO67753.1"/>
    <property type="molecule type" value="Genomic_DNA"/>
</dbReference>
<keyword evidence="2" id="KW-0472">Membrane</keyword>
<dbReference type="OrthoDB" id="3491605at2759"/>
<dbReference type="AlphaFoldDB" id="A0A4Z1JEY7"/>
<protein>
    <submittedName>
        <fullName evidence="3">Uncharacterized protein</fullName>
    </submittedName>
</protein>
<dbReference type="Proteomes" id="UP000297452">
    <property type="component" value="Unassembled WGS sequence"/>
</dbReference>
<gene>
    <name evidence="3" type="ORF">BOTNAR_0036g00300</name>
</gene>
<keyword evidence="2" id="KW-0812">Transmembrane</keyword>
<dbReference type="STRING" id="278944.A0A4Z1JEY7"/>
<keyword evidence="4" id="KW-1185">Reference proteome</keyword>
<organism evidence="3 4">
    <name type="scientific">Botryotinia narcissicola</name>
    <dbReference type="NCBI Taxonomy" id="278944"/>
    <lineage>
        <taxon>Eukaryota</taxon>
        <taxon>Fungi</taxon>
        <taxon>Dikarya</taxon>
        <taxon>Ascomycota</taxon>
        <taxon>Pezizomycotina</taxon>
        <taxon>Leotiomycetes</taxon>
        <taxon>Helotiales</taxon>
        <taxon>Sclerotiniaceae</taxon>
        <taxon>Botryotinia</taxon>
    </lineage>
</organism>